<sequence>MLSSRQYPFNSCVASLYINTSSIVGRAAVIMDSLQVPWKKCSPDTLSLSGLTVLLTTIIRDLEANDLLTAGSLLSIMMTVFEALVAALTVRCSIQLLHVGNTWGINRHHLSTLVLKQGLSYFFLTAIFTISSVVLNFREQRGSFAQHFPNALVLPVSCILTTRFILRLKEWKDRDVIHDTLVISESQSDIPRSLPITFAERLDDFVLKEFDDSPDNSCIQSTALEM</sequence>
<evidence type="ECO:0000313" key="3">
    <source>
        <dbReference type="Proteomes" id="UP000217199"/>
    </source>
</evidence>
<accession>A0A286UI22</accession>
<evidence type="ECO:0000313" key="2">
    <source>
        <dbReference type="EMBL" id="PAV19251.1"/>
    </source>
</evidence>
<protein>
    <submittedName>
        <fullName evidence="2">Uncharacterized protein</fullName>
    </submittedName>
</protein>
<keyword evidence="1" id="KW-0472">Membrane</keyword>
<keyword evidence="1" id="KW-1133">Transmembrane helix</keyword>
<dbReference type="OrthoDB" id="3267855at2759"/>
<proteinExistence type="predicted"/>
<dbReference type="InParanoid" id="A0A286UI22"/>
<comment type="caution">
    <text evidence="2">The sequence shown here is derived from an EMBL/GenBank/DDBJ whole genome shotgun (WGS) entry which is preliminary data.</text>
</comment>
<evidence type="ECO:0000256" key="1">
    <source>
        <dbReference type="SAM" id="Phobius"/>
    </source>
</evidence>
<feature type="transmembrane region" description="Helical" evidence="1">
    <location>
        <begin position="73"/>
        <end position="97"/>
    </location>
</feature>
<keyword evidence="3" id="KW-1185">Reference proteome</keyword>
<reference evidence="2 3" key="1">
    <citation type="journal article" date="2017" name="Mol. Ecol.">
        <title>Comparative and population genomic landscape of Phellinus noxius: A hypervariable fungus causing root rot in trees.</title>
        <authorList>
            <person name="Chung C.L."/>
            <person name="Lee T.J."/>
            <person name="Akiba M."/>
            <person name="Lee H.H."/>
            <person name="Kuo T.H."/>
            <person name="Liu D."/>
            <person name="Ke H.M."/>
            <person name="Yokoi T."/>
            <person name="Roa M.B."/>
            <person name="Lu M.J."/>
            <person name="Chang Y.Y."/>
            <person name="Ann P.J."/>
            <person name="Tsai J.N."/>
            <person name="Chen C.Y."/>
            <person name="Tzean S.S."/>
            <person name="Ota Y."/>
            <person name="Hattori T."/>
            <person name="Sahashi N."/>
            <person name="Liou R.F."/>
            <person name="Kikuchi T."/>
            <person name="Tsai I.J."/>
        </authorList>
    </citation>
    <scope>NUCLEOTIDE SEQUENCE [LARGE SCALE GENOMIC DNA]</scope>
    <source>
        <strain evidence="2 3">FFPRI411160</strain>
    </source>
</reference>
<feature type="transmembrane region" description="Helical" evidence="1">
    <location>
        <begin position="118"/>
        <end position="135"/>
    </location>
</feature>
<gene>
    <name evidence="2" type="ORF">PNOK_0418400</name>
</gene>
<dbReference type="EMBL" id="NBII01000004">
    <property type="protein sequence ID" value="PAV19251.1"/>
    <property type="molecule type" value="Genomic_DNA"/>
</dbReference>
<organism evidence="2 3">
    <name type="scientific">Pyrrhoderma noxium</name>
    <dbReference type="NCBI Taxonomy" id="2282107"/>
    <lineage>
        <taxon>Eukaryota</taxon>
        <taxon>Fungi</taxon>
        <taxon>Dikarya</taxon>
        <taxon>Basidiomycota</taxon>
        <taxon>Agaricomycotina</taxon>
        <taxon>Agaricomycetes</taxon>
        <taxon>Hymenochaetales</taxon>
        <taxon>Hymenochaetaceae</taxon>
        <taxon>Pyrrhoderma</taxon>
    </lineage>
</organism>
<dbReference type="Proteomes" id="UP000217199">
    <property type="component" value="Unassembled WGS sequence"/>
</dbReference>
<keyword evidence="1" id="KW-0812">Transmembrane</keyword>
<dbReference type="AlphaFoldDB" id="A0A286UI22"/>
<name>A0A286UI22_9AGAM</name>